<evidence type="ECO:0000259" key="7">
    <source>
        <dbReference type="PROSITE" id="PS50110"/>
    </source>
</evidence>
<dbReference type="PROSITE" id="PS50045">
    <property type="entry name" value="SIGMA54_INTERACT_4"/>
    <property type="match status" value="1"/>
</dbReference>
<dbReference type="STRING" id="1298851.TST_0933"/>
<protein>
    <submittedName>
        <fullName evidence="8">Two-component system, NtrC family, nitrogen regulation response regulator GlnG</fullName>
    </submittedName>
</protein>
<dbReference type="InterPro" id="IPR058031">
    <property type="entry name" value="AAA_lid_NorR"/>
</dbReference>
<dbReference type="InterPro" id="IPR001789">
    <property type="entry name" value="Sig_transdc_resp-reg_receiver"/>
</dbReference>
<dbReference type="InterPro" id="IPR009057">
    <property type="entry name" value="Homeodomain-like_sf"/>
</dbReference>
<dbReference type="GO" id="GO:0043565">
    <property type="term" value="F:sequence-specific DNA binding"/>
    <property type="evidence" value="ECO:0007669"/>
    <property type="project" value="InterPro"/>
</dbReference>
<dbReference type="Pfam" id="PF14532">
    <property type="entry name" value="Sigma54_activ_2"/>
    <property type="match status" value="1"/>
</dbReference>
<dbReference type="KEGG" id="ttk:TST_0933"/>
<dbReference type="SUPFAM" id="SSF52172">
    <property type="entry name" value="CheY-like"/>
    <property type="match status" value="1"/>
</dbReference>
<organism evidence="8 9">
    <name type="scientific">Thermosulfidibacter takaii (strain DSM 17441 / JCM 13301 / NBRC 103674 / ABI70S6)</name>
    <dbReference type="NCBI Taxonomy" id="1298851"/>
    <lineage>
        <taxon>Bacteria</taxon>
        <taxon>Pseudomonadati</taxon>
        <taxon>Thermosulfidibacterota</taxon>
        <taxon>Thermosulfidibacteria</taxon>
        <taxon>Thermosulfidibacterales</taxon>
        <taxon>Thermosulfidibacteraceae</taxon>
    </lineage>
</organism>
<dbReference type="CDD" id="cd00156">
    <property type="entry name" value="REC"/>
    <property type="match status" value="1"/>
</dbReference>
<evidence type="ECO:0000313" key="8">
    <source>
        <dbReference type="EMBL" id="BAT71733.1"/>
    </source>
</evidence>
<dbReference type="InterPro" id="IPR027417">
    <property type="entry name" value="P-loop_NTPase"/>
</dbReference>
<dbReference type="InterPro" id="IPR002078">
    <property type="entry name" value="Sigma_54_int"/>
</dbReference>
<dbReference type="PRINTS" id="PR01590">
    <property type="entry name" value="HTHFIS"/>
</dbReference>
<dbReference type="RefSeq" id="WP_068549728.1">
    <property type="nucleotide sequence ID" value="NZ_AP013035.1"/>
</dbReference>
<reference evidence="9" key="1">
    <citation type="journal article" date="2018" name="Science">
        <title>A primordial and reversible TCA cycle in a facultatively chemolithoautotrophic thermophile.</title>
        <authorList>
            <person name="Nunoura T."/>
            <person name="Chikaraishi Y."/>
            <person name="Izaki R."/>
            <person name="Suwa T."/>
            <person name="Sato T."/>
            <person name="Harada T."/>
            <person name="Mori K."/>
            <person name="Kato Y."/>
            <person name="Miyazaki M."/>
            <person name="Shimamura S."/>
            <person name="Yanagawa K."/>
            <person name="Shuto A."/>
            <person name="Ohkouchi N."/>
            <person name="Fujita N."/>
            <person name="Takaki Y."/>
            <person name="Atomi H."/>
            <person name="Takai K."/>
        </authorList>
    </citation>
    <scope>NUCLEOTIDE SEQUENCE [LARGE SCALE GENOMIC DNA]</scope>
    <source>
        <strain evidence="9">DSM 17441 / JCM 13301 / NBRC 103674 / ABI70S6</strain>
    </source>
</reference>
<accession>A0A0S3QTV4</accession>
<dbReference type="GO" id="GO:0016887">
    <property type="term" value="F:ATP hydrolysis activity"/>
    <property type="evidence" value="ECO:0007669"/>
    <property type="project" value="InterPro"/>
</dbReference>
<feature type="domain" description="Response regulatory" evidence="7">
    <location>
        <begin position="2"/>
        <end position="110"/>
    </location>
</feature>
<evidence type="ECO:0000256" key="2">
    <source>
        <dbReference type="ARBA" id="ARBA00022840"/>
    </source>
</evidence>
<dbReference type="Gene3D" id="1.10.10.60">
    <property type="entry name" value="Homeodomain-like"/>
    <property type="match status" value="1"/>
</dbReference>
<evidence type="ECO:0000256" key="3">
    <source>
        <dbReference type="ARBA" id="ARBA00023015"/>
    </source>
</evidence>
<dbReference type="AlphaFoldDB" id="A0A0S3QTV4"/>
<dbReference type="PROSITE" id="PS50110">
    <property type="entry name" value="RESPONSE_REGULATORY"/>
    <property type="match status" value="1"/>
</dbReference>
<comment type="caution">
    <text evidence="5">Lacks conserved residue(s) required for the propagation of feature annotation.</text>
</comment>
<keyword evidence="3" id="KW-0805">Transcription regulation</keyword>
<evidence type="ECO:0000256" key="1">
    <source>
        <dbReference type="ARBA" id="ARBA00022741"/>
    </source>
</evidence>
<dbReference type="Pfam" id="PF02954">
    <property type="entry name" value="HTH_8"/>
    <property type="match status" value="1"/>
</dbReference>
<gene>
    <name evidence="8" type="primary">glnG</name>
    <name evidence="8" type="ORF">TST_0933</name>
</gene>
<dbReference type="Gene3D" id="3.40.50.300">
    <property type="entry name" value="P-loop containing nucleotide triphosphate hydrolases"/>
    <property type="match status" value="1"/>
</dbReference>
<dbReference type="Proteomes" id="UP000063234">
    <property type="component" value="Chromosome"/>
</dbReference>
<keyword evidence="2" id="KW-0067">ATP-binding</keyword>
<dbReference type="GO" id="GO:0006355">
    <property type="term" value="P:regulation of DNA-templated transcription"/>
    <property type="evidence" value="ECO:0007669"/>
    <property type="project" value="InterPro"/>
</dbReference>
<dbReference type="PANTHER" id="PTHR32071">
    <property type="entry name" value="TRANSCRIPTIONAL REGULATORY PROTEIN"/>
    <property type="match status" value="1"/>
</dbReference>
<keyword evidence="4" id="KW-0804">Transcription</keyword>
<dbReference type="Gene3D" id="1.10.8.60">
    <property type="match status" value="1"/>
</dbReference>
<dbReference type="InterPro" id="IPR011006">
    <property type="entry name" value="CheY-like_superfamily"/>
</dbReference>
<proteinExistence type="predicted"/>
<evidence type="ECO:0000256" key="4">
    <source>
        <dbReference type="ARBA" id="ARBA00023163"/>
    </source>
</evidence>
<evidence type="ECO:0000256" key="5">
    <source>
        <dbReference type="PROSITE-ProRule" id="PRU00169"/>
    </source>
</evidence>
<keyword evidence="1" id="KW-0547">Nucleotide-binding</keyword>
<dbReference type="Pfam" id="PF00072">
    <property type="entry name" value="Response_reg"/>
    <property type="match status" value="1"/>
</dbReference>
<dbReference type="SMART" id="SM00448">
    <property type="entry name" value="REC"/>
    <property type="match status" value="1"/>
</dbReference>
<keyword evidence="9" id="KW-1185">Reference proteome</keyword>
<dbReference type="EMBL" id="AP013035">
    <property type="protein sequence ID" value="BAT71733.1"/>
    <property type="molecule type" value="Genomic_DNA"/>
</dbReference>
<dbReference type="Pfam" id="PF25601">
    <property type="entry name" value="AAA_lid_14"/>
    <property type="match status" value="1"/>
</dbReference>
<dbReference type="Gene3D" id="3.40.50.2300">
    <property type="match status" value="1"/>
</dbReference>
<sequence>MRILVVDIDSVTRWVITRSLKEHVVVESTSLEEARLLLTNSSFDMVLLARNLPDGDGFTLLDEFEENNFCILTVNPAIDGVQQAISKGALGFLRKPIDIKQLRFTIQELEDRQKKTKSYTDFALVGSLVNKASKIRSIINERMPFLIYGEKGAGKTSLVKYLLTSENLTFVKLKGPQSSLEAIVKAFQRKVAYVVLDDFHENCTCFQNNLVKSLLIGELPHRIVFIMEGDPLGLIQKGRFDQRLYSYLKDKMVTLEPLRKRREDIPLLIHHFLEMWTKEKGSRPVVMSKRVMDLLLQYPWEGNVAELKSVVFSILEKTKGKAEIELGDLPSEVLALLAGFTFVKEMRKNIRDLLGRDYNLHRRIVELVERVLIEEALKEVGGNKVRAANLVGLHRNTINYKIRQLFGGGAWILEKQQN</sequence>
<feature type="domain" description="Sigma-54 factor interaction" evidence="6">
    <location>
        <begin position="124"/>
        <end position="316"/>
    </location>
</feature>
<dbReference type="GO" id="GO:0000160">
    <property type="term" value="P:phosphorelay signal transduction system"/>
    <property type="evidence" value="ECO:0007669"/>
    <property type="project" value="InterPro"/>
</dbReference>
<dbReference type="SUPFAM" id="SSF52540">
    <property type="entry name" value="P-loop containing nucleoside triphosphate hydrolases"/>
    <property type="match status" value="1"/>
</dbReference>
<dbReference type="OrthoDB" id="9334at2"/>
<dbReference type="InterPro" id="IPR002197">
    <property type="entry name" value="HTH_Fis"/>
</dbReference>
<dbReference type="SUPFAM" id="SSF46689">
    <property type="entry name" value="Homeodomain-like"/>
    <property type="match status" value="1"/>
</dbReference>
<evidence type="ECO:0000259" key="6">
    <source>
        <dbReference type="PROSITE" id="PS50045"/>
    </source>
</evidence>
<evidence type="ECO:0000313" key="9">
    <source>
        <dbReference type="Proteomes" id="UP000063234"/>
    </source>
</evidence>
<name>A0A0S3QTV4_THET7</name>
<dbReference type="GO" id="GO:0005524">
    <property type="term" value="F:ATP binding"/>
    <property type="evidence" value="ECO:0007669"/>
    <property type="project" value="UniProtKB-KW"/>
</dbReference>